<dbReference type="EMBL" id="JACJIQ010000017">
    <property type="protein sequence ID" value="MBA9078973.1"/>
    <property type="molecule type" value="Genomic_DNA"/>
</dbReference>
<dbReference type="RefSeq" id="WP_182514029.1">
    <property type="nucleotide sequence ID" value="NZ_JACJIQ010000017.1"/>
</dbReference>
<accession>A0A839GM85</accession>
<proteinExistence type="predicted"/>
<dbReference type="Proteomes" id="UP000563094">
    <property type="component" value="Unassembled WGS sequence"/>
</dbReference>
<dbReference type="AlphaFoldDB" id="A0A839GM85"/>
<comment type="caution">
    <text evidence="1">The sequence shown here is derived from an EMBL/GenBank/DDBJ whole genome shotgun (WGS) entry which is preliminary data.</text>
</comment>
<reference evidence="1 2" key="1">
    <citation type="submission" date="2020-08" db="EMBL/GenBank/DDBJ databases">
        <title>Genomic Encyclopedia of Type Strains, Phase IV (KMG-IV): sequencing the most valuable type-strain genomes for metagenomic binning, comparative biology and taxonomic classification.</title>
        <authorList>
            <person name="Goeker M."/>
        </authorList>
    </citation>
    <scope>NUCLEOTIDE SEQUENCE [LARGE SCALE GENOMIC DNA]</scope>
    <source>
        <strain evidence="1 2">DSM 29854</strain>
    </source>
</reference>
<evidence type="ECO:0000313" key="2">
    <source>
        <dbReference type="Proteomes" id="UP000563094"/>
    </source>
</evidence>
<evidence type="ECO:0000313" key="1">
    <source>
        <dbReference type="EMBL" id="MBA9078973.1"/>
    </source>
</evidence>
<organism evidence="1 2">
    <name type="scientific">Rufibacter quisquiliarum</name>
    <dbReference type="NCBI Taxonomy" id="1549639"/>
    <lineage>
        <taxon>Bacteria</taxon>
        <taxon>Pseudomonadati</taxon>
        <taxon>Bacteroidota</taxon>
        <taxon>Cytophagia</taxon>
        <taxon>Cytophagales</taxon>
        <taxon>Hymenobacteraceae</taxon>
        <taxon>Rufibacter</taxon>
    </lineage>
</organism>
<evidence type="ECO:0008006" key="3">
    <source>
        <dbReference type="Google" id="ProtNLM"/>
    </source>
</evidence>
<sequence>MQNATEIRNKIKTEARKGDYVEVAELVELSPSMVRKVVNGIRENDLVLEAFIKLLADRAERKQLFNSPELQ</sequence>
<gene>
    <name evidence="1" type="ORF">FHS90_003707</name>
</gene>
<keyword evidence="2" id="KW-1185">Reference proteome</keyword>
<protein>
    <recommendedName>
        <fullName evidence="3">HTH cro/C1-type domain-containing protein</fullName>
    </recommendedName>
</protein>
<name>A0A839GM85_9BACT</name>